<keyword evidence="1" id="KW-1133">Transmembrane helix</keyword>
<feature type="transmembrane region" description="Helical" evidence="1">
    <location>
        <begin position="17"/>
        <end position="38"/>
    </location>
</feature>
<keyword evidence="1" id="KW-0812">Transmembrane</keyword>
<evidence type="ECO:0000313" key="2">
    <source>
        <dbReference type="EMBL" id="GEN57815.1"/>
    </source>
</evidence>
<sequence length="141" mass="15909">MSTKPIAFKDIINVGDWFVIVLLVIASFSPLMIFHYTYAQSPTDQLVAYVSIDGDVVDEFILSEDTPHQLITYYPKDGQYNIIEVDGTRIRVKEDNSPDQVAVKTGWITRPGQTSICLPHRLMIEIRGKSSEEAPTDIDAY</sequence>
<comment type="caution">
    <text evidence="2">The sequence shown here is derived from an EMBL/GenBank/DDBJ whole genome shotgun (WGS) entry which is preliminary data.</text>
</comment>
<dbReference type="InterPro" id="IPR038690">
    <property type="entry name" value="NusG_2_sf"/>
</dbReference>
<organism evidence="2 3">
    <name type="scientific">Halolactibacillus alkaliphilus</name>
    <dbReference type="NCBI Taxonomy" id="442899"/>
    <lineage>
        <taxon>Bacteria</taxon>
        <taxon>Bacillati</taxon>
        <taxon>Bacillota</taxon>
        <taxon>Bacilli</taxon>
        <taxon>Bacillales</taxon>
        <taxon>Bacillaceae</taxon>
        <taxon>Halolactibacillus</taxon>
    </lineage>
</organism>
<evidence type="ECO:0000313" key="3">
    <source>
        <dbReference type="Proteomes" id="UP000321400"/>
    </source>
</evidence>
<evidence type="ECO:0000256" key="1">
    <source>
        <dbReference type="SAM" id="Phobius"/>
    </source>
</evidence>
<dbReference type="Pfam" id="PF07009">
    <property type="entry name" value="NusG_II"/>
    <property type="match status" value="1"/>
</dbReference>
<dbReference type="Gene3D" id="2.60.320.10">
    <property type="entry name" value="N-utilization substance G protein NusG, insert domain"/>
    <property type="match status" value="1"/>
</dbReference>
<name>A0A511X4H5_9BACI</name>
<reference evidence="2 3" key="1">
    <citation type="submission" date="2019-07" db="EMBL/GenBank/DDBJ databases">
        <title>Whole genome shotgun sequence of Halolactibacillus alkaliphilus NBRC 103919.</title>
        <authorList>
            <person name="Hosoyama A."/>
            <person name="Uohara A."/>
            <person name="Ohji S."/>
            <person name="Ichikawa N."/>
        </authorList>
    </citation>
    <scope>NUCLEOTIDE SEQUENCE [LARGE SCALE GENOMIC DNA]</scope>
    <source>
        <strain evidence="2 3">NBRC 103919</strain>
    </source>
</reference>
<proteinExistence type="predicted"/>
<dbReference type="CDD" id="cd09911">
    <property type="entry name" value="Lin0431_like"/>
    <property type="match status" value="1"/>
</dbReference>
<gene>
    <name evidence="2" type="ORF">HAL01_22790</name>
</gene>
<dbReference type="OrthoDB" id="47603at2"/>
<protein>
    <submittedName>
        <fullName evidence="2">Uncharacterized protein</fullName>
    </submittedName>
</protein>
<dbReference type="STRING" id="442899.SAMN05720591_1397"/>
<dbReference type="Proteomes" id="UP000321400">
    <property type="component" value="Unassembled WGS sequence"/>
</dbReference>
<keyword evidence="1" id="KW-0472">Membrane</keyword>
<accession>A0A511X4H5</accession>
<dbReference type="RefSeq" id="WP_089803478.1">
    <property type="nucleotide sequence ID" value="NZ_BJYE01000042.1"/>
</dbReference>
<dbReference type="AlphaFoldDB" id="A0A511X4H5"/>
<keyword evidence="3" id="KW-1185">Reference proteome</keyword>
<dbReference type="EMBL" id="BJYE01000042">
    <property type="protein sequence ID" value="GEN57815.1"/>
    <property type="molecule type" value="Genomic_DNA"/>
</dbReference>